<proteinExistence type="predicted"/>
<dbReference type="EMBL" id="LCLJ01000030">
    <property type="protein sequence ID" value="KKU14260.1"/>
    <property type="molecule type" value="Genomic_DNA"/>
</dbReference>
<sequence>MRKKMKTGKLESKKVKIYTCSECDAQLEVDKRLLGKD</sequence>
<dbReference type="Proteomes" id="UP000034727">
    <property type="component" value="Unassembled WGS sequence"/>
</dbReference>
<comment type="caution">
    <text evidence="1">The sequence shown here is derived from an EMBL/GenBank/DDBJ whole genome shotgun (WGS) entry which is preliminary data.</text>
</comment>
<gene>
    <name evidence="1" type="ORF">UX22_C0030G0008</name>
</gene>
<reference evidence="1 2" key="1">
    <citation type="journal article" date="2015" name="Nature">
        <title>rRNA introns, odd ribosomes, and small enigmatic genomes across a large radiation of phyla.</title>
        <authorList>
            <person name="Brown C.T."/>
            <person name="Hug L.A."/>
            <person name="Thomas B.C."/>
            <person name="Sharon I."/>
            <person name="Castelle C.J."/>
            <person name="Singh A."/>
            <person name="Wilkins M.J."/>
            <person name="Williams K.H."/>
            <person name="Banfield J.F."/>
        </authorList>
    </citation>
    <scope>NUCLEOTIDE SEQUENCE [LARGE SCALE GENOMIC DNA]</scope>
</reference>
<accession>A0A0G1R036</accession>
<protein>
    <submittedName>
        <fullName evidence="1">Uncharacterized protein</fullName>
    </submittedName>
</protein>
<organism evidence="1 2">
    <name type="scientific">Candidatus Jorgensenbacteria bacterium GW2011_GWA2_45_9</name>
    <dbReference type="NCBI Taxonomy" id="1618663"/>
    <lineage>
        <taxon>Bacteria</taxon>
        <taxon>Candidatus Joergenseniibacteriota</taxon>
    </lineage>
</organism>
<evidence type="ECO:0000313" key="2">
    <source>
        <dbReference type="Proteomes" id="UP000034727"/>
    </source>
</evidence>
<name>A0A0G1R036_9BACT</name>
<evidence type="ECO:0000313" key="1">
    <source>
        <dbReference type="EMBL" id="KKU14260.1"/>
    </source>
</evidence>
<dbReference type="AlphaFoldDB" id="A0A0G1R036"/>